<keyword evidence="5 14" id="KW-0812">Transmembrane</keyword>
<keyword evidence="7" id="KW-0677">Repeat</keyword>
<dbReference type="GO" id="GO:0046872">
    <property type="term" value="F:metal ion binding"/>
    <property type="evidence" value="ECO:0007669"/>
    <property type="project" value="UniProtKB-UniRule"/>
</dbReference>
<comment type="subcellular location">
    <subcellularLocation>
        <location evidence="1 14">Cell membrane</location>
        <topology evidence="1 14">Multi-pass membrane protein</topology>
    </subcellularLocation>
</comment>
<dbReference type="Pfam" id="PF02163">
    <property type="entry name" value="Peptidase_M50"/>
    <property type="match status" value="2"/>
</dbReference>
<feature type="transmembrane region" description="Helical" evidence="14">
    <location>
        <begin position="230"/>
        <end position="251"/>
    </location>
</feature>
<evidence type="ECO:0000256" key="5">
    <source>
        <dbReference type="ARBA" id="ARBA00022692"/>
    </source>
</evidence>
<keyword evidence="12" id="KW-0129">CBS domain</keyword>
<evidence type="ECO:0000256" key="9">
    <source>
        <dbReference type="ARBA" id="ARBA00022833"/>
    </source>
</evidence>
<sequence>MTTGSDPSSPRSRSRSAKPGLLIGRPFGIPVHVTPSWLIVAVLITLVYGGIVQDRLALGPAAYLLAFVFAVLLYVSVLVHELAHSVVARMYGLPVRRIVLYVLGGVSEIEREAPTPGREFWIAFAGPLFSLLLAACGFGLYLLADPFSVVGELLFQLWIANLLVGVFNLLPGLPLDGGRLLRAGVWKLTGRPYLGSVAAAWGGRVLALVVVSLPFALAWSAGGGPSPWTVVWGLVLGGFMWMGATDALRAARMRERLPRLRARDLARKAVTVPADTPLAEARRRALEAGGLEIVVTDSSGAATAIVHPAAAEAIAEERRAWVPVSSVARAVTAHSLVPVGLEGEELLNTLTSHPLPEYLVVAEDGGVRGVLRATDVNAAVSGRI</sequence>
<dbReference type="InterPro" id="IPR008915">
    <property type="entry name" value="Peptidase_M50"/>
</dbReference>
<keyword evidence="9 14" id="KW-0862">Zinc</keyword>
<keyword evidence="6 14" id="KW-0479">Metal-binding</keyword>
<evidence type="ECO:0000313" key="19">
    <source>
        <dbReference type="Proteomes" id="UP000584931"/>
    </source>
</evidence>
<evidence type="ECO:0000256" key="11">
    <source>
        <dbReference type="ARBA" id="ARBA00023049"/>
    </source>
</evidence>
<keyword evidence="13 14" id="KW-0472">Membrane</keyword>
<evidence type="ECO:0000259" key="17">
    <source>
        <dbReference type="Pfam" id="PF02163"/>
    </source>
</evidence>
<feature type="transmembrane region" description="Helical" evidence="14">
    <location>
        <begin position="155"/>
        <end position="173"/>
    </location>
</feature>
<evidence type="ECO:0000256" key="4">
    <source>
        <dbReference type="ARBA" id="ARBA00022670"/>
    </source>
</evidence>
<feature type="transmembrane region" description="Helical" evidence="14">
    <location>
        <begin position="121"/>
        <end position="143"/>
    </location>
</feature>
<evidence type="ECO:0000256" key="7">
    <source>
        <dbReference type="ARBA" id="ARBA00022737"/>
    </source>
</evidence>
<organism evidence="18 19">
    <name type="scientific">Nocardiopsis sinuspersici</name>
    <dbReference type="NCBI Taxonomy" id="501010"/>
    <lineage>
        <taxon>Bacteria</taxon>
        <taxon>Bacillati</taxon>
        <taxon>Actinomycetota</taxon>
        <taxon>Actinomycetes</taxon>
        <taxon>Streptosporangiales</taxon>
        <taxon>Nocardiopsidaceae</taxon>
        <taxon>Nocardiopsis</taxon>
    </lineage>
</organism>
<dbReference type="InterPro" id="IPR016483">
    <property type="entry name" value="UCP006404_Pept_M50_CBS"/>
</dbReference>
<dbReference type="GO" id="GO:0006508">
    <property type="term" value="P:proteolysis"/>
    <property type="evidence" value="ECO:0007669"/>
    <property type="project" value="UniProtKB-KW"/>
</dbReference>
<dbReference type="PIRSF" id="PIRSF006404">
    <property type="entry name" value="UCP006404_Pept_M50_CBS"/>
    <property type="match status" value="1"/>
</dbReference>
<evidence type="ECO:0000256" key="15">
    <source>
        <dbReference type="PIRSR" id="PIRSR006404-1"/>
    </source>
</evidence>
<dbReference type="EMBL" id="JACCHL010000001">
    <property type="protein sequence ID" value="NYH54690.1"/>
    <property type="molecule type" value="Genomic_DNA"/>
</dbReference>
<evidence type="ECO:0000256" key="3">
    <source>
        <dbReference type="ARBA" id="ARBA00022475"/>
    </source>
</evidence>
<feature type="transmembrane region" description="Helical" evidence="14">
    <location>
        <begin position="29"/>
        <end position="49"/>
    </location>
</feature>
<dbReference type="GO" id="GO:0008237">
    <property type="term" value="F:metallopeptidase activity"/>
    <property type="evidence" value="ECO:0007669"/>
    <property type="project" value="UniProtKB-UniRule"/>
</dbReference>
<feature type="domain" description="Peptidase M50" evidence="17">
    <location>
        <begin position="153"/>
        <end position="201"/>
    </location>
</feature>
<feature type="binding site" evidence="16">
    <location>
        <position position="176"/>
    </location>
    <ligand>
        <name>Zn(2+)</name>
        <dbReference type="ChEBI" id="CHEBI:29105"/>
        <note>catalytic</note>
    </ligand>
</feature>
<evidence type="ECO:0000256" key="16">
    <source>
        <dbReference type="PIRSR" id="PIRSR006404-2"/>
    </source>
</evidence>
<evidence type="ECO:0000256" key="12">
    <source>
        <dbReference type="ARBA" id="ARBA00023122"/>
    </source>
</evidence>
<dbReference type="InterPro" id="IPR046342">
    <property type="entry name" value="CBS_dom_sf"/>
</dbReference>
<comment type="cofactor">
    <cofactor evidence="14 16">
        <name>Zn(2+)</name>
        <dbReference type="ChEBI" id="CHEBI:29105"/>
    </cofactor>
    <text evidence="14 16">Binds 1 zinc ion per subunit.</text>
</comment>
<dbReference type="GO" id="GO:0005886">
    <property type="term" value="C:plasma membrane"/>
    <property type="evidence" value="ECO:0007669"/>
    <property type="project" value="UniProtKB-SubCell"/>
</dbReference>
<protein>
    <recommendedName>
        <fullName evidence="14">Zinc metalloprotease</fullName>
    </recommendedName>
</protein>
<dbReference type="PANTHER" id="PTHR39188:SF3">
    <property type="entry name" value="STAGE IV SPORULATION PROTEIN FB"/>
    <property type="match status" value="1"/>
</dbReference>
<keyword evidence="11 14" id="KW-0482">Metalloprotease</keyword>
<dbReference type="Proteomes" id="UP000584931">
    <property type="component" value="Unassembled WGS sequence"/>
</dbReference>
<keyword evidence="10 14" id="KW-1133">Transmembrane helix</keyword>
<accession>A0A7Z0BLX2</accession>
<comment type="similarity">
    <text evidence="2 14">Belongs to the peptidase M50B family.</text>
</comment>
<reference evidence="18 19" key="1">
    <citation type="submission" date="2020-07" db="EMBL/GenBank/DDBJ databases">
        <title>Sequencing the genomes of 1000 actinobacteria strains.</title>
        <authorList>
            <person name="Klenk H.-P."/>
        </authorList>
    </citation>
    <scope>NUCLEOTIDE SEQUENCE [LARGE SCALE GENOMIC DNA]</scope>
    <source>
        <strain evidence="18 19">DSM 45278</strain>
    </source>
</reference>
<proteinExistence type="inferred from homology"/>
<dbReference type="AlphaFoldDB" id="A0A7Z0BLX2"/>
<keyword evidence="3 14" id="KW-1003">Cell membrane</keyword>
<dbReference type="SUPFAM" id="SSF54631">
    <property type="entry name" value="CBS-domain pair"/>
    <property type="match status" value="1"/>
</dbReference>
<comment type="caution">
    <text evidence="18">The sequence shown here is derived from an EMBL/GenBank/DDBJ whole genome shotgun (WGS) entry which is preliminary data.</text>
</comment>
<gene>
    <name evidence="18" type="ORF">HNR06_004279</name>
</gene>
<evidence type="ECO:0000256" key="8">
    <source>
        <dbReference type="ARBA" id="ARBA00022801"/>
    </source>
</evidence>
<feature type="transmembrane region" description="Helical" evidence="14">
    <location>
        <begin position="193"/>
        <end position="218"/>
    </location>
</feature>
<feature type="active site" evidence="15">
    <location>
        <position position="81"/>
    </location>
</feature>
<keyword evidence="8 14" id="KW-0378">Hydrolase</keyword>
<evidence type="ECO:0000256" key="2">
    <source>
        <dbReference type="ARBA" id="ARBA00007931"/>
    </source>
</evidence>
<name>A0A7Z0BLX2_9ACTN</name>
<evidence type="ECO:0000313" key="18">
    <source>
        <dbReference type="EMBL" id="NYH54690.1"/>
    </source>
</evidence>
<feature type="transmembrane region" description="Helical" evidence="14">
    <location>
        <begin position="61"/>
        <end position="79"/>
    </location>
</feature>
<dbReference type="PANTHER" id="PTHR39188">
    <property type="entry name" value="MEMBRANE-ASSOCIATED ZINC METALLOPROTEASE M50B"/>
    <property type="match status" value="1"/>
</dbReference>
<feature type="binding site" evidence="16">
    <location>
        <position position="80"/>
    </location>
    <ligand>
        <name>Zn(2+)</name>
        <dbReference type="ChEBI" id="CHEBI:29105"/>
        <note>catalytic</note>
    </ligand>
</feature>
<evidence type="ECO:0000256" key="14">
    <source>
        <dbReference type="PIRNR" id="PIRNR006404"/>
    </source>
</evidence>
<keyword evidence="4 14" id="KW-0645">Protease</keyword>
<feature type="domain" description="Peptidase M50" evidence="17">
    <location>
        <begin position="69"/>
        <end position="142"/>
    </location>
</feature>
<evidence type="ECO:0000256" key="1">
    <source>
        <dbReference type="ARBA" id="ARBA00004651"/>
    </source>
</evidence>
<dbReference type="CDD" id="cd06164">
    <property type="entry name" value="S2P-M50_SpoIVFB_CBS"/>
    <property type="match status" value="1"/>
</dbReference>
<evidence type="ECO:0000256" key="6">
    <source>
        <dbReference type="ARBA" id="ARBA00022723"/>
    </source>
</evidence>
<evidence type="ECO:0000256" key="10">
    <source>
        <dbReference type="ARBA" id="ARBA00022989"/>
    </source>
</evidence>
<feature type="binding site" evidence="16">
    <location>
        <position position="84"/>
    </location>
    <ligand>
        <name>Zn(2+)</name>
        <dbReference type="ChEBI" id="CHEBI:29105"/>
        <note>catalytic</note>
    </ligand>
</feature>
<evidence type="ECO:0000256" key="13">
    <source>
        <dbReference type="ARBA" id="ARBA00023136"/>
    </source>
</evidence>